<evidence type="ECO:0000313" key="2">
    <source>
        <dbReference type="EMBL" id="KAF9324139.1"/>
    </source>
</evidence>
<accession>A0A9P5VHK3</accession>
<dbReference type="GO" id="GO:0019005">
    <property type="term" value="C:SCF ubiquitin ligase complex"/>
    <property type="evidence" value="ECO:0007669"/>
    <property type="project" value="TreeGrafter"/>
</dbReference>
<sequence>MFDLPELLDMVFSVLSTQDLARCALVNKQWCDIATPHLWHTVSYLSGDRLKAFKRTVLEDFLRAQEYQDLRLKLEEAEQRRWPGQGSIKELATTKHTAEEFFSYFLKQCVNVRTLALDIVFPNELFYRVFKDIADNLAPNLRELSLKGPCDGSFFGTSSRWYLYFISRCSSNLEKLTIYSDPIPGYIADVGADLLPIADVKFPGLKELVLDHCWSKDELPMWDWFWKSCGNVERLELKTCRTDLTYDLAARIRTYLPKVNSIVFKDKMVRKAVTPLISACMGGWKTVRTQATLDRMSCKALVKHCGTLEVLEVKAILTFSSSTLQCVLSSSPGLKVLITIDDKWRRRRRIPYLEAKDFIDIHPLSNTLNPWASEKALKVLKTKITYIPRPDVSKYLGGGQRFDALTETYAGEGRHLQRRVLERLARFTNLEELCLGHDTMANIYPESLYEGGTNEDYQYDCLEMTLESGMSQLRNLKNLRVLDVRRMAQRIGIKEVQWMTRHWSKLQVIRGLHDDGDNLKAAEWLWKHSPMITVEVLSKAFIAWEF</sequence>
<dbReference type="SUPFAM" id="SSF81383">
    <property type="entry name" value="F-box domain"/>
    <property type="match status" value="1"/>
</dbReference>
<name>A0A9P5VHK3_9FUNG</name>
<organism evidence="2 3">
    <name type="scientific">Podila minutissima</name>
    <dbReference type="NCBI Taxonomy" id="64525"/>
    <lineage>
        <taxon>Eukaryota</taxon>
        <taxon>Fungi</taxon>
        <taxon>Fungi incertae sedis</taxon>
        <taxon>Mucoromycota</taxon>
        <taxon>Mortierellomycotina</taxon>
        <taxon>Mortierellomycetes</taxon>
        <taxon>Mortierellales</taxon>
        <taxon>Mortierellaceae</taxon>
        <taxon>Podila</taxon>
    </lineage>
</organism>
<dbReference type="InterPro" id="IPR036047">
    <property type="entry name" value="F-box-like_dom_sf"/>
</dbReference>
<dbReference type="GO" id="GO:0031146">
    <property type="term" value="P:SCF-dependent proteasomal ubiquitin-dependent protein catabolic process"/>
    <property type="evidence" value="ECO:0007669"/>
    <property type="project" value="TreeGrafter"/>
</dbReference>
<protein>
    <recommendedName>
        <fullName evidence="1">F-box domain-containing protein</fullName>
    </recommendedName>
</protein>
<reference evidence="2" key="1">
    <citation type="journal article" date="2020" name="Fungal Divers.">
        <title>Resolving the Mortierellaceae phylogeny through synthesis of multi-gene phylogenetics and phylogenomics.</title>
        <authorList>
            <person name="Vandepol N."/>
            <person name="Liber J."/>
            <person name="Desiro A."/>
            <person name="Na H."/>
            <person name="Kennedy M."/>
            <person name="Barry K."/>
            <person name="Grigoriev I.V."/>
            <person name="Miller A.N."/>
            <person name="O'Donnell K."/>
            <person name="Stajich J.E."/>
            <person name="Bonito G."/>
        </authorList>
    </citation>
    <scope>NUCLEOTIDE SEQUENCE</scope>
    <source>
        <strain evidence="2">NVP1</strain>
    </source>
</reference>
<dbReference type="InterPro" id="IPR001810">
    <property type="entry name" value="F-box_dom"/>
</dbReference>
<dbReference type="EMBL" id="JAAAUY010001146">
    <property type="protein sequence ID" value="KAF9324139.1"/>
    <property type="molecule type" value="Genomic_DNA"/>
</dbReference>
<dbReference type="PANTHER" id="PTHR13318:SF247">
    <property type="entry name" value="GH16156P"/>
    <property type="match status" value="1"/>
</dbReference>
<proteinExistence type="predicted"/>
<feature type="domain" description="F-box" evidence="1">
    <location>
        <begin position="5"/>
        <end position="42"/>
    </location>
</feature>
<dbReference type="Gene3D" id="1.20.1280.50">
    <property type="match status" value="1"/>
</dbReference>
<dbReference type="InterPro" id="IPR032675">
    <property type="entry name" value="LRR_dom_sf"/>
</dbReference>
<keyword evidence="3" id="KW-1185">Reference proteome</keyword>
<gene>
    <name evidence="2" type="ORF">BG006_000825</name>
</gene>
<dbReference type="SUPFAM" id="SSF52047">
    <property type="entry name" value="RNI-like"/>
    <property type="match status" value="1"/>
</dbReference>
<dbReference type="Proteomes" id="UP000696485">
    <property type="component" value="Unassembled WGS sequence"/>
</dbReference>
<dbReference type="PANTHER" id="PTHR13318">
    <property type="entry name" value="PARTNER OF PAIRED, ISOFORM B-RELATED"/>
    <property type="match status" value="1"/>
</dbReference>
<evidence type="ECO:0000259" key="1">
    <source>
        <dbReference type="Pfam" id="PF12937"/>
    </source>
</evidence>
<dbReference type="Pfam" id="PF12937">
    <property type="entry name" value="F-box-like"/>
    <property type="match status" value="1"/>
</dbReference>
<evidence type="ECO:0000313" key="3">
    <source>
        <dbReference type="Proteomes" id="UP000696485"/>
    </source>
</evidence>
<comment type="caution">
    <text evidence="2">The sequence shown here is derived from an EMBL/GenBank/DDBJ whole genome shotgun (WGS) entry which is preliminary data.</text>
</comment>
<dbReference type="AlphaFoldDB" id="A0A9P5VHK3"/>
<dbReference type="Gene3D" id="3.80.10.10">
    <property type="entry name" value="Ribonuclease Inhibitor"/>
    <property type="match status" value="1"/>
</dbReference>